<evidence type="ECO:0000313" key="2">
    <source>
        <dbReference type="EMBL" id="MBO8464214.1"/>
    </source>
</evidence>
<evidence type="ECO:0000313" key="3">
    <source>
        <dbReference type="Proteomes" id="UP000823618"/>
    </source>
</evidence>
<keyword evidence="1" id="KW-0812">Transmembrane</keyword>
<dbReference type="EMBL" id="JADIML010000278">
    <property type="protein sequence ID" value="MBO8464214.1"/>
    <property type="molecule type" value="Genomic_DNA"/>
</dbReference>
<keyword evidence="1" id="KW-1133">Transmembrane helix</keyword>
<dbReference type="Proteomes" id="UP000823618">
    <property type="component" value="Unassembled WGS sequence"/>
</dbReference>
<reference evidence="2" key="2">
    <citation type="journal article" date="2021" name="PeerJ">
        <title>Extensive microbial diversity within the chicken gut microbiome revealed by metagenomics and culture.</title>
        <authorList>
            <person name="Gilroy R."/>
            <person name="Ravi A."/>
            <person name="Getino M."/>
            <person name="Pursley I."/>
            <person name="Horton D.L."/>
            <person name="Alikhan N.F."/>
            <person name="Baker D."/>
            <person name="Gharbi K."/>
            <person name="Hall N."/>
            <person name="Watson M."/>
            <person name="Adriaenssens E.M."/>
            <person name="Foster-Nyarko E."/>
            <person name="Jarju S."/>
            <person name="Secka A."/>
            <person name="Antonio M."/>
            <person name="Oren A."/>
            <person name="Chaudhuri R.R."/>
            <person name="La Ragione R."/>
            <person name="Hildebrand F."/>
            <person name="Pallen M.J."/>
        </authorList>
    </citation>
    <scope>NUCLEOTIDE SEQUENCE</scope>
    <source>
        <strain evidence="2">E3-2379</strain>
    </source>
</reference>
<comment type="caution">
    <text evidence="2">The sequence shown here is derived from an EMBL/GenBank/DDBJ whole genome shotgun (WGS) entry which is preliminary data.</text>
</comment>
<organism evidence="2 3">
    <name type="scientific">Candidatus Scybalomonas excrementavium</name>
    <dbReference type="NCBI Taxonomy" id="2840943"/>
    <lineage>
        <taxon>Bacteria</taxon>
        <taxon>Bacillati</taxon>
        <taxon>Bacillota</taxon>
        <taxon>Clostridia</taxon>
        <taxon>Lachnospirales</taxon>
        <taxon>Lachnospiraceae</taxon>
        <taxon>Lachnospiraceae incertae sedis</taxon>
        <taxon>Candidatus Scybalomonas</taxon>
    </lineage>
</organism>
<protein>
    <submittedName>
        <fullName evidence="2">Uncharacterized protein</fullName>
    </submittedName>
</protein>
<proteinExistence type="predicted"/>
<reference evidence="2" key="1">
    <citation type="submission" date="2020-10" db="EMBL/GenBank/DDBJ databases">
        <authorList>
            <person name="Gilroy R."/>
        </authorList>
    </citation>
    <scope>NUCLEOTIDE SEQUENCE</scope>
    <source>
        <strain evidence="2">E3-2379</strain>
    </source>
</reference>
<gene>
    <name evidence="2" type="ORF">IAC13_09805</name>
</gene>
<dbReference type="AlphaFoldDB" id="A0A9D9I2S8"/>
<evidence type="ECO:0000256" key="1">
    <source>
        <dbReference type="SAM" id="Phobius"/>
    </source>
</evidence>
<name>A0A9D9I2S8_9FIRM</name>
<accession>A0A9D9I2S8</accession>
<keyword evidence="1" id="KW-0472">Membrane</keyword>
<feature type="transmembrane region" description="Helical" evidence="1">
    <location>
        <begin position="23"/>
        <end position="48"/>
    </location>
</feature>
<sequence>MKYLELIRNRLCNTKGETITETLFAALLVTLAILAFSSMVILSGRIIIQNDEKFQQIYQNINAIEARSSHTTTTNVQIELSDPMSTITVPVTLYYTSDPDLTLYIKQ</sequence>